<feature type="domain" description="Solute-binding protein family 3/N-terminal" evidence="2">
    <location>
        <begin position="32"/>
        <end position="251"/>
    </location>
</feature>
<dbReference type="SMART" id="SM00062">
    <property type="entry name" value="PBPb"/>
    <property type="match status" value="1"/>
</dbReference>
<dbReference type="PANTHER" id="PTHR38834:SF3">
    <property type="entry name" value="SOLUTE-BINDING PROTEIN FAMILY 3_N-TERMINAL DOMAIN-CONTAINING PROTEIN"/>
    <property type="match status" value="1"/>
</dbReference>
<evidence type="ECO:0000259" key="2">
    <source>
        <dbReference type="SMART" id="SM00062"/>
    </source>
</evidence>
<dbReference type="InterPro" id="IPR001638">
    <property type="entry name" value="Solute-binding_3/MltF_N"/>
</dbReference>
<sequence>MRCASLALALLLAVPAAAVAAAPTPAPPRESMRIFGAVIPPLSFMRDGTPTGYCVDLAHEIQRRIKDRTRVELLPWARAYRLAVDGANIMLICPKRTPEREPLFRWVGPVLESQSVVYALRSSRLRLGNLADLRALDGVLVPRDFYTHQYLRIAGFTNLDPVNSSQTMLAMLLAGRRKAMVLDREQLPFLLRQAGVSADVVEPVLRVMTIHSYFAFPLYAPDALVAQWQQALDQMRRDGTLLRIHRNWFPDLADSTAHR</sequence>
<protein>
    <submittedName>
        <fullName evidence="3">Transporter substrate-binding domain-containing protein</fullName>
    </submittedName>
</protein>
<dbReference type="RefSeq" id="WP_154376814.1">
    <property type="nucleotide sequence ID" value="NZ_WKJK01000006.1"/>
</dbReference>
<keyword evidence="4" id="KW-1185">Reference proteome</keyword>
<reference evidence="3 4" key="1">
    <citation type="submission" date="2019-11" db="EMBL/GenBank/DDBJ databases">
        <title>Novel species isolated from a subtropical stream in China.</title>
        <authorList>
            <person name="Lu H."/>
        </authorList>
    </citation>
    <scope>NUCLEOTIDE SEQUENCE [LARGE SCALE GENOMIC DNA]</scope>
    <source>
        <strain evidence="3 4">FT80W</strain>
    </source>
</reference>
<gene>
    <name evidence="3" type="ORF">GJ699_12995</name>
</gene>
<dbReference type="PANTHER" id="PTHR38834">
    <property type="entry name" value="PERIPLASMIC SUBSTRATE BINDING PROTEIN FAMILY 3"/>
    <property type="match status" value="1"/>
</dbReference>
<feature type="chain" id="PRO_5026202085" evidence="1">
    <location>
        <begin position="21"/>
        <end position="259"/>
    </location>
</feature>
<name>A0A6I2L3T7_9BURK</name>
<dbReference type="SUPFAM" id="SSF53850">
    <property type="entry name" value="Periplasmic binding protein-like II"/>
    <property type="match status" value="1"/>
</dbReference>
<dbReference type="Pfam" id="PF00497">
    <property type="entry name" value="SBP_bac_3"/>
    <property type="match status" value="1"/>
</dbReference>
<comment type="caution">
    <text evidence="3">The sequence shown here is derived from an EMBL/GenBank/DDBJ whole genome shotgun (WGS) entry which is preliminary data.</text>
</comment>
<feature type="signal peptide" evidence="1">
    <location>
        <begin position="1"/>
        <end position="20"/>
    </location>
</feature>
<dbReference type="Proteomes" id="UP000433309">
    <property type="component" value="Unassembled WGS sequence"/>
</dbReference>
<evidence type="ECO:0000256" key="1">
    <source>
        <dbReference type="SAM" id="SignalP"/>
    </source>
</evidence>
<organism evidence="3 4">
    <name type="scientific">Duganella guangzhouensis</name>
    <dbReference type="NCBI Taxonomy" id="2666084"/>
    <lineage>
        <taxon>Bacteria</taxon>
        <taxon>Pseudomonadati</taxon>
        <taxon>Pseudomonadota</taxon>
        <taxon>Betaproteobacteria</taxon>
        <taxon>Burkholderiales</taxon>
        <taxon>Oxalobacteraceae</taxon>
        <taxon>Telluria group</taxon>
        <taxon>Duganella</taxon>
    </lineage>
</organism>
<dbReference type="Gene3D" id="3.40.190.10">
    <property type="entry name" value="Periplasmic binding protein-like II"/>
    <property type="match status" value="2"/>
</dbReference>
<evidence type="ECO:0000313" key="3">
    <source>
        <dbReference type="EMBL" id="MRW90909.1"/>
    </source>
</evidence>
<dbReference type="AlphaFoldDB" id="A0A6I2L3T7"/>
<dbReference type="EMBL" id="WKJK01000006">
    <property type="protein sequence ID" value="MRW90909.1"/>
    <property type="molecule type" value="Genomic_DNA"/>
</dbReference>
<keyword evidence="1" id="KW-0732">Signal</keyword>
<proteinExistence type="predicted"/>
<evidence type="ECO:0000313" key="4">
    <source>
        <dbReference type="Proteomes" id="UP000433309"/>
    </source>
</evidence>
<accession>A0A6I2L3T7</accession>